<dbReference type="EMBL" id="QLMC01000002">
    <property type="protein sequence ID" value="RAK00427.1"/>
    <property type="molecule type" value="Genomic_DNA"/>
</dbReference>
<dbReference type="Pfam" id="PF19937">
    <property type="entry name" value="GldC-like"/>
    <property type="match status" value="1"/>
</dbReference>
<dbReference type="NCBIfam" id="TIGR03515">
    <property type="entry name" value="GldC"/>
    <property type="match status" value="1"/>
</dbReference>
<evidence type="ECO:0000313" key="1">
    <source>
        <dbReference type="EMBL" id="RAK00427.1"/>
    </source>
</evidence>
<proteinExistence type="predicted"/>
<dbReference type="InterPro" id="IPR019854">
    <property type="entry name" value="Motility-assoc_prot_GldC"/>
</dbReference>
<evidence type="ECO:0000313" key="2">
    <source>
        <dbReference type="Proteomes" id="UP000248790"/>
    </source>
</evidence>
<sequence>MKKSDINFSVELDDQNIPEKIYWNATDNPNEGLSDAKAVVVSVWDHYNQGTLRLNLWTKDMPVTDMKRFCVEVLGSLADTIVTATGDQKMADEIDNVCRSLSKKVEEEYREQAQQS</sequence>
<accession>A0A327X9T0</accession>
<dbReference type="Proteomes" id="UP000248790">
    <property type="component" value="Unassembled WGS sequence"/>
</dbReference>
<organism evidence="1 2">
    <name type="scientific">Larkinella arboricola</name>
    <dbReference type="NCBI Taxonomy" id="643671"/>
    <lineage>
        <taxon>Bacteria</taxon>
        <taxon>Pseudomonadati</taxon>
        <taxon>Bacteroidota</taxon>
        <taxon>Cytophagia</taxon>
        <taxon>Cytophagales</taxon>
        <taxon>Spirosomataceae</taxon>
        <taxon>Larkinella</taxon>
    </lineage>
</organism>
<reference evidence="1 2" key="1">
    <citation type="submission" date="2018-06" db="EMBL/GenBank/DDBJ databases">
        <title>Genomic Encyclopedia of Archaeal and Bacterial Type Strains, Phase II (KMG-II): from individual species to whole genera.</title>
        <authorList>
            <person name="Goeker M."/>
        </authorList>
    </citation>
    <scope>NUCLEOTIDE SEQUENCE [LARGE SCALE GENOMIC DNA]</scope>
    <source>
        <strain evidence="1 2">DSM 21851</strain>
    </source>
</reference>
<gene>
    <name evidence="1" type="ORF">LX87_02129</name>
</gene>
<comment type="caution">
    <text evidence="1">The sequence shown here is derived from an EMBL/GenBank/DDBJ whole genome shotgun (WGS) entry which is preliminary data.</text>
</comment>
<protein>
    <submittedName>
        <fullName evidence="1">Gliding motility-associated protein GldC</fullName>
    </submittedName>
</protein>
<dbReference type="RefSeq" id="WP_111628169.1">
    <property type="nucleotide sequence ID" value="NZ_QLMC01000002.1"/>
</dbReference>
<dbReference type="OrthoDB" id="893422at2"/>
<keyword evidence="2" id="KW-1185">Reference proteome</keyword>
<name>A0A327X9T0_LARAB</name>
<dbReference type="AlphaFoldDB" id="A0A327X9T0"/>